<feature type="transmembrane region" description="Helical" evidence="8">
    <location>
        <begin position="529"/>
        <end position="550"/>
    </location>
</feature>
<feature type="transmembrane region" description="Helical" evidence="8">
    <location>
        <begin position="486"/>
        <end position="509"/>
    </location>
</feature>
<evidence type="ECO:0000256" key="5">
    <source>
        <dbReference type="ARBA" id="ARBA00022692"/>
    </source>
</evidence>
<feature type="transmembrane region" description="Helical" evidence="8">
    <location>
        <begin position="362"/>
        <end position="384"/>
    </location>
</feature>
<sequence>MNRNIRRLLPVMALILMVAGGLVLMFITSLTDPGDSGAALTLIHYRTLLNQSEFWTNAFYSLYLAVVASLLAAVVGTLTAYGIATSEKAVLRRLSERVMQAGLVLPYLYVVFLAFLLLGQAGLLSRLALALGAIDSPESFPPLIFDTAGVGMIWVYAFKGIPFVALMSLTVMTRINGHYRSVARTLGAGRLQQLIAIYLPLCRRVILWSCLVHFAYALGSFEVPHLMSAFSPRPLSASLYTLYLRPGLSSYYQAMAQGMMMLVLGAATAALYLSLLNRLLKSTTYFRWFPASDKGKDTPTGFISAGSVGLVLISVLWLMPMGYVILFSFVAAIPFPELIPRGFSLQFWENTLGRNALFLPGLYTSVRLAFLTGLITTLLGMVTARSLSRMEPSSSLSWFALISLPLYVPAVVLMLSLHLVMLRLSLANTGAAVLTVHVIISLPYATAILTAYCKGIGSELEETAKTLGCSTIQYHRKVLLPLMMPGLFFSFCIGFLLSFSELFSVLLLGGGNVLTFSMIMYPALTSSQWGTGAVMGTLFLAIHLSLFYLADGWVRRSSSQTDYLF</sequence>
<dbReference type="PANTHER" id="PTHR43357">
    <property type="entry name" value="INNER MEMBRANE ABC TRANSPORTER PERMEASE PROTEIN YDCV"/>
    <property type="match status" value="1"/>
</dbReference>
<dbReference type="EMBL" id="FXUF01000014">
    <property type="protein sequence ID" value="SMP66330.1"/>
    <property type="molecule type" value="Genomic_DNA"/>
</dbReference>
<gene>
    <name evidence="10" type="ORF">SAMN06296020_11412</name>
</gene>
<dbReference type="Proteomes" id="UP001158066">
    <property type="component" value="Unassembled WGS sequence"/>
</dbReference>
<dbReference type="InterPro" id="IPR035906">
    <property type="entry name" value="MetI-like_sf"/>
</dbReference>
<dbReference type="GO" id="GO:0005886">
    <property type="term" value="C:plasma membrane"/>
    <property type="evidence" value="ECO:0007669"/>
    <property type="project" value="UniProtKB-SubCell"/>
</dbReference>
<keyword evidence="2 8" id="KW-0813">Transport</keyword>
<feature type="domain" description="ABC transmembrane type-1" evidence="9">
    <location>
        <begin position="58"/>
        <end position="272"/>
    </location>
</feature>
<feature type="transmembrane region" description="Helical" evidence="8">
    <location>
        <begin position="58"/>
        <end position="83"/>
    </location>
</feature>
<dbReference type="PROSITE" id="PS50928">
    <property type="entry name" value="ABC_TM1"/>
    <property type="match status" value="2"/>
</dbReference>
<comment type="subcellular location">
    <subcellularLocation>
        <location evidence="1">Cell inner membrane</location>
        <topology evidence="1">Multi-pass membrane protein</topology>
    </subcellularLocation>
    <subcellularLocation>
        <location evidence="8">Cell membrane</location>
        <topology evidence="8">Multi-pass membrane protein</topology>
    </subcellularLocation>
</comment>
<feature type="transmembrane region" description="Helical" evidence="8">
    <location>
        <begin position="396"/>
        <end position="419"/>
    </location>
</feature>
<evidence type="ECO:0000259" key="9">
    <source>
        <dbReference type="PROSITE" id="PS50928"/>
    </source>
</evidence>
<dbReference type="AlphaFoldDB" id="A0AA45WY82"/>
<name>A0AA45WY82_9CLOT</name>
<evidence type="ECO:0000313" key="10">
    <source>
        <dbReference type="EMBL" id="SMP66330.1"/>
    </source>
</evidence>
<reference evidence="10" key="1">
    <citation type="submission" date="2017-05" db="EMBL/GenBank/DDBJ databases">
        <authorList>
            <person name="Varghese N."/>
            <person name="Submissions S."/>
        </authorList>
    </citation>
    <scope>NUCLEOTIDE SEQUENCE</scope>
    <source>
        <strain evidence="10">Su22</strain>
    </source>
</reference>
<organism evidence="10 11">
    <name type="scientific">Anoxynatronum buryatiense</name>
    <dbReference type="NCBI Taxonomy" id="489973"/>
    <lineage>
        <taxon>Bacteria</taxon>
        <taxon>Bacillati</taxon>
        <taxon>Bacillota</taxon>
        <taxon>Clostridia</taxon>
        <taxon>Eubacteriales</taxon>
        <taxon>Clostridiaceae</taxon>
        <taxon>Anoxynatronum</taxon>
    </lineage>
</organism>
<proteinExistence type="inferred from homology"/>
<evidence type="ECO:0000256" key="1">
    <source>
        <dbReference type="ARBA" id="ARBA00004429"/>
    </source>
</evidence>
<feature type="transmembrane region" description="Helical" evidence="8">
    <location>
        <begin position="259"/>
        <end position="280"/>
    </location>
</feature>
<accession>A0AA45WY82</accession>
<keyword evidence="11" id="KW-1185">Reference proteome</keyword>
<evidence type="ECO:0000256" key="3">
    <source>
        <dbReference type="ARBA" id="ARBA00022475"/>
    </source>
</evidence>
<evidence type="ECO:0000256" key="2">
    <source>
        <dbReference type="ARBA" id="ARBA00022448"/>
    </source>
</evidence>
<feature type="transmembrane region" description="Helical" evidence="8">
    <location>
        <begin position="194"/>
        <end position="218"/>
    </location>
</feature>
<evidence type="ECO:0000256" key="7">
    <source>
        <dbReference type="ARBA" id="ARBA00023136"/>
    </source>
</evidence>
<evidence type="ECO:0000256" key="8">
    <source>
        <dbReference type="RuleBase" id="RU363032"/>
    </source>
</evidence>
<feature type="transmembrane region" description="Helical" evidence="8">
    <location>
        <begin position="431"/>
        <end position="452"/>
    </location>
</feature>
<dbReference type="InterPro" id="IPR000515">
    <property type="entry name" value="MetI-like"/>
</dbReference>
<dbReference type="Pfam" id="PF00528">
    <property type="entry name" value="BPD_transp_1"/>
    <property type="match status" value="2"/>
</dbReference>
<feature type="transmembrane region" description="Helical" evidence="8">
    <location>
        <begin position="104"/>
        <end position="133"/>
    </location>
</feature>
<keyword evidence="3" id="KW-1003">Cell membrane</keyword>
<comment type="similarity">
    <text evidence="8">Belongs to the binding-protein-dependent transport system permease family.</text>
</comment>
<feature type="transmembrane region" description="Helical" evidence="8">
    <location>
        <begin position="7"/>
        <end position="27"/>
    </location>
</feature>
<feature type="transmembrane region" description="Helical" evidence="8">
    <location>
        <begin position="301"/>
        <end position="333"/>
    </location>
</feature>
<dbReference type="PANTHER" id="PTHR43357:SF4">
    <property type="entry name" value="INNER MEMBRANE ABC TRANSPORTER PERMEASE PROTEIN YDCV"/>
    <property type="match status" value="1"/>
</dbReference>
<keyword evidence="5 8" id="KW-0812">Transmembrane</keyword>
<keyword evidence="6 8" id="KW-1133">Transmembrane helix</keyword>
<evidence type="ECO:0000256" key="6">
    <source>
        <dbReference type="ARBA" id="ARBA00022989"/>
    </source>
</evidence>
<comment type="caution">
    <text evidence="10">The sequence shown here is derived from an EMBL/GenBank/DDBJ whole genome shotgun (WGS) entry which is preliminary data.</text>
</comment>
<dbReference type="RefSeq" id="WP_283410250.1">
    <property type="nucleotide sequence ID" value="NZ_FXUF01000014.1"/>
</dbReference>
<evidence type="ECO:0000313" key="11">
    <source>
        <dbReference type="Proteomes" id="UP001158066"/>
    </source>
</evidence>
<dbReference type="GO" id="GO:0055085">
    <property type="term" value="P:transmembrane transport"/>
    <property type="evidence" value="ECO:0007669"/>
    <property type="project" value="InterPro"/>
</dbReference>
<dbReference type="SUPFAM" id="SSF161098">
    <property type="entry name" value="MetI-like"/>
    <property type="match status" value="2"/>
</dbReference>
<feature type="transmembrane region" description="Helical" evidence="8">
    <location>
        <begin position="153"/>
        <end position="173"/>
    </location>
</feature>
<protein>
    <submittedName>
        <fullName evidence="10">ABC-type Fe3+ transport system, permease component</fullName>
    </submittedName>
</protein>
<keyword evidence="4" id="KW-0997">Cell inner membrane</keyword>
<evidence type="ECO:0000256" key="4">
    <source>
        <dbReference type="ARBA" id="ARBA00022519"/>
    </source>
</evidence>
<dbReference type="CDD" id="cd06261">
    <property type="entry name" value="TM_PBP2"/>
    <property type="match status" value="2"/>
</dbReference>
<feature type="domain" description="ABC transmembrane type-1" evidence="9">
    <location>
        <begin position="362"/>
        <end position="550"/>
    </location>
</feature>
<keyword evidence="7 8" id="KW-0472">Membrane</keyword>
<dbReference type="Gene3D" id="1.10.3720.10">
    <property type="entry name" value="MetI-like"/>
    <property type="match status" value="2"/>
</dbReference>